<reference evidence="1 2" key="1">
    <citation type="journal article" date="2020" name="Mol. Biol. Evol.">
        <title>Distinct Expression and Methylation Patterns for Genes with Different Fates following a Single Whole-Genome Duplication in Flowering Plants.</title>
        <authorList>
            <person name="Shi T."/>
            <person name="Rahmani R.S."/>
            <person name="Gugger P.F."/>
            <person name="Wang M."/>
            <person name="Li H."/>
            <person name="Zhang Y."/>
            <person name="Li Z."/>
            <person name="Wang Q."/>
            <person name="Van de Peer Y."/>
            <person name="Marchal K."/>
            <person name="Chen J."/>
        </authorList>
    </citation>
    <scope>NUCLEOTIDE SEQUENCE [LARGE SCALE GENOMIC DNA]</scope>
    <source>
        <tissue evidence="1">Leaf</tissue>
    </source>
</reference>
<dbReference type="Proteomes" id="UP000607653">
    <property type="component" value="Unassembled WGS sequence"/>
</dbReference>
<name>A0A822Y1Z5_NELNU</name>
<comment type="caution">
    <text evidence="1">The sequence shown here is derived from an EMBL/GenBank/DDBJ whole genome shotgun (WGS) entry which is preliminary data.</text>
</comment>
<sequence>MVCFTGEVPVFADTSLGTCMSMAVSPDITTGDLKSKKNPSLSFVILFSLSYPATSFAESTNFVRSFPFLSPLFPLYVYAFVFPQLKDSGCFFFSCIFW</sequence>
<proteinExistence type="predicted"/>
<gene>
    <name evidence="1" type="ORF">HUJ06_025141</name>
</gene>
<organism evidence="1 2">
    <name type="scientific">Nelumbo nucifera</name>
    <name type="common">Sacred lotus</name>
    <dbReference type="NCBI Taxonomy" id="4432"/>
    <lineage>
        <taxon>Eukaryota</taxon>
        <taxon>Viridiplantae</taxon>
        <taxon>Streptophyta</taxon>
        <taxon>Embryophyta</taxon>
        <taxon>Tracheophyta</taxon>
        <taxon>Spermatophyta</taxon>
        <taxon>Magnoliopsida</taxon>
        <taxon>Proteales</taxon>
        <taxon>Nelumbonaceae</taxon>
        <taxon>Nelumbo</taxon>
    </lineage>
</organism>
<accession>A0A822Y1Z5</accession>
<dbReference type="EMBL" id="DUZY01000001">
    <property type="protein sequence ID" value="DAD23678.1"/>
    <property type="molecule type" value="Genomic_DNA"/>
</dbReference>
<evidence type="ECO:0000313" key="2">
    <source>
        <dbReference type="Proteomes" id="UP000607653"/>
    </source>
</evidence>
<keyword evidence="2" id="KW-1185">Reference proteome</keyword>
<evidence type="ECO:0000313" key="1">
    <source>
        <dbReference type="EMBL" id="DAD23678.1"/>
    </source>
</evidence>
<protein>
    <submittedName>
        <fullName evidence="1">Uncharacterized protein</fullName>
    </submittedName>
</protein>
<dbReference type="AlphaFoldDB" id="A0A822Y1Z5"/>